<feature type="region of interest" description="Disordered" evidence="1">
    <location>
        <begin position="221"/>
        <end position="248"/>
    </location>
</feature>
<protein>
    <submittedName>
        <fullName evidence="2">Uncharacterized protein</fullName>
    </submittedName>
</protein>
<dbReference type="Proteomes" id="UP001280121">
    <property type="component" value="Unassembled WGS sequence"/>
</dbReference>
<dbReference type="CDD" id="cd20544">
    <property type="entry name" value="CYCLIN_AtCycD-like_rpt2"/>
    <property type="match status" value="1"/>
</dbReference>
<sequence length="359" mass="40406">MEARILNALEWRMRSVNALCFVEYFTRMIPVAMRPSPRIVKEIIIQAAGDIDSTRYRPSVIAATGVFVASSVRFPKRFNECFDSFSSNNRVNMGDLSKCTELIREICRKKHIFGVTSQAGEASSSSSSAFCRPGKEPVAESSQTMEEIETIPGNEPVPESSRTMEEIETRPRNEPVHEVTQTIEEVIPRRPGKEPLVENEISEVISEELESEWMQLMEEVGSGGTGKAPTQEISEITEESQPQPQPVRENENFEFKWEFPEITQEPQPQPDSENENFELKWISDEDGSTAVDNFFQTISPVAAERGSEPEDTDRHSTDIGGRGHRQHSTESDGRSYNKTSSLFRCCKLLSVESPNESGM</sequence>
<comment type="caution">
    <text evidence="2">The sequence shown here is derived from an EMBL/GenBank/DDBJ whole genome shotgun (WGS) entry which is preliminary data.</text>
</comment>
<evidence type="ECO:0000256" key="1">
    <source>
        <dbReference type="SAM" id="MobiDB-lite"/>
    </source>
</evidence>
<feature type="compositionally biased region" description="Polar residues" evidence="1">
    <location>
        <begin position="231"/>
        <end position="242"/>
    </location>
</feature>
<organism evidence="2 3">
    <name type="scientific">Dipteronia dyeriana</name>
    <dbReference type="NCBI Taxonomy" id="168575"/>
    <lineage>
        <taxon>Eukaryota</taxon>
        <taxon>Viridiplantae</taxon>
        <taxon>Streptophyta</taxon>
        <taxon>Embryophyta</taxon>
        <taxon>Tracheophyta</taxon>
        <taxon>Spermatophyta</taxon>
        <taxon>Magnoliopsida</taxon>
        <taxon>eudicotyledons</taxon>
        <taxon>Gunneridae</taxon>
        <taxon>Pentapetalae</taxon>
        <taxon>rosids</taxon>
        <taxon>malvids</taxon>
        <taxon>Sapindales</taxon>
        <taxon>Sapindaceae</taxon>
        <taxon>Hippocastanoideae</taxon>
        <taxon>Acereae</taxon>
        <taxon>Dipteronia</taxon>
    </lineage>
</organism>
<proteinExistence type="predicted"/>
<dbReference type="EMBL" id="JANJYI010000008">
    <property type="protein sequence ID" value="KAK2639267.1"/>
    <property type="molecule type" value="Genomic_DNA"/>
</dbReference>
<evidence type="ECO:0000313" key="2">
    <source>
        <dbReference type="EMBL" id="KAK2639267.1"/>
    </source>
</evidence>
<accession>A0AAD9TNW0</accession>
<feature type="region of interest" description="Disordered" evidence="1">
    <location>
        <begin position="260"/>
        <end position="337"/>
    </location>
</feature>
<dbReference type="AlphaFoldDB" id="A0AAD9TNW0"/>
<name>A0AAD9TNW0_9ROSI</name>
<keyword evidence="3" id="KW-1185">Reference proteome</keyword>
<evidence type="ECO:0000313" key="3">
    <source>
        <dbReference type="Proteomes" id="UP001280121"/>
    </source>
</evidence>
<feature type="region of interest" description="Disordered" evidence="1">
    <location>
        <begin position="122"/>
        <end position="161"/>
    </location>
</feature>
<dbReference type="Gene3D" id="1.10.472.10">
    <property type="entry name" value="Cyclin-like"/>
    <property type="match status" value="1"/>
</dbReference>
<reference evidence="2" key="1">
    <citation type="journal article" date="2023" name="Plant J.">
        <title>Genome sequences and population genomics provide insights into the demographic history, inbreeding, and mutation load of two 'living fossil' tree species of Dipteronia.</title>
        <authorList>
            <person name="Feng Y."/>
            <person name="Comes H.P."/>
            <person name="Chen J."/>
            <person name="Zhu S."/>
            <person name="Lu R."/>
            <person name="Zhang X."/>
            <person name="Li P."/>
            <person name="Qiu J."/>
            <person name="Olsen K.M."/>
            <person name="Qiu Y."/>
        </authorList>
    </citation>
    <scope>NUCLEOTIDE SEQUENCE</scope>
    <source>
        <strain evidence="2">KIB01</strain>
    </source>
</reference>
<feature type="compositionally biased region" description="Polar residues" evidence="1">
    <location>
        <begin position="290"/>
        <end position="299"/>
    </location>
</feature>
<feature type="compositionally biased region" description="Basic and acidic residues" evidence="1">
    <location>
        <begin position="305"/>
        <end position="317"/>
    </location>
</feature>
<gene>
    <name evidence="2" type="ORF">Ddye_027062</name>
</gene>